<evidence type="ECO:0000313" key="2">
    <source>
        <dbReference type="EMBL" id="KAA8908165.1"/>
    </source>
</evidence>
<feature type="compositionally biased region" description="Basic and acidic residues" evidence="1">
    <location>
        <begin position="21"/>
        <end position="37"/>
    </location>
</feature>
<evidence type="ECO:0000313" key="3">
    <source>
        <dbReference type="Proteomes" id="UP000761534"/>
    </source>
</evidence>
<accession>A0A642UZ47</accession>
<dbReference type="AlphaFoldDB" id="A0A642UZ47"/>
<reference evidence="2" key="1">
    <citation type="journal article" date="2019" name="G3 (Bethesda)">
        <title>Genome Assemblies of Two Rare Opportunistic Yeast Pathogens: Diutina rugosa (syn. Candida rugosa) and Trichomonascus ciferrii (syn. Candida ciferrii).</title>
        <authorList>
            <person name="Mixao V."/>
            <person name="Saus E."/>
            <person name="Hansen A.P."/>
            <person name="Lass-Florl C."/>
            <person name="Gabaldon T."/>
        </authorList>
    </citation>
    <scope>NUCLEOTIDE SEQUENCE</scope>
    <source>
        <strain evidence="2">CBS 4856</strain>
    </source>
</reference>
<dbReference type="VEuPathDB" id="FungiDB:TRICI_004819"/>
<name>A0A642UZ47_9ASCO</name>
<organism evidence="2 3">
    <name type="scientific">Trichomonascus ciferrii</name>
    <dbReference type="NCBI Taxonomy" id="44093"/>
    <lineage>
        <taxon>Eukaryota</taxon>
        <taxon>Fungi</taxon>
        <taxon>Dikarya</taxon>
        <taxon>Ascomycota</taxon>
        <taxon>Saccharomycotina</taxon>
        <taxon>Dipodascomycetes</taxon>
        <taxon>Dipodascales</taxon>
        <taxon>Trichomonascaceae</taxon>
        <taxon>Trichomonascus</taxon>
        <taxon>Trichomonascus ciferrii complex</taxon>
    </lineage>
</organism>
<proteinExistence type="predicted"/>
<gene>
    <name evidence="2" type="ORF">TRICI_004819</name>
</gene>
<evidence type="ECO:0000256" key="1">
    <source>
        <dbReference type="SAM" id="MobiDB-lite"/>
    </source>
</evidence>
<feature type="region of interest" description="Disordered" evidence="1">
    <location>
        <begin position="13"/>
        <end position="37"/>
    </location>
</feature>
<keyword evidence="3" id="KW-1185">Reference proteome</keyword>
<comment type="caution">
    <text evidence="2">The sequence shown here is derived from an EMBL/GenBank/DDBJ whole genome shotgun (WGS) entry which is preliminary data.</text>
</comment>
<sequence>MMPGRITIHRSSKQLGGQTREAYKEMESARREHEKQGLDAMSMELIVTTVMTVQSCKHNIPNWEVCSIKGTDMKLFEELLRRRIRSLEECPQEKNMTWLSNFREAEPRGFGGVPPKNQV</sequence>
<dbReference type="Proteomes" id="UP000761534">
    <property type="component" value="Unassembled WGS sequence"/>
</dbReference>
<protein>
    <submittedName>
        <fullName evidence="2">Uncharacterized protein</fullName>
    </submittedName>
</protein>
<dbReference type="EMBL" id="SWFS01000369">
    <property type="protein sequence ID" value="KAA8908165.1"/>
    <property type="molecule type" value="Genomic_DNA"/>
</dbReference>